<evidence type="ECO:0000313" key="13">
    <source>
        <dbReference type="Proteomes" id="UP000693970"/>
    </source>
</evidence>
<dbReference type="InterPro" id="IPR001841">
    <property type="entry name" value="Znf_RING"/>
</dbReference>
<keyword evidence="5" id="KW-0862">Zinc</keyword>
<dbReference type="SMART" id="SM00490">
    <property type="entry name" value="HELICc"/>
    <property type="match status" value="1"/>
</dbReference>
<evidence type="ECO:0000259" key="9">
    <source>
        <dbReference type="PROSITE" id="PS50089"/>
    </source>
</evidence>
<dbReference type="PANTHER" id="PTHR45626:SF22">
    <property type="entry name" value="DNA REPAIR PROTEIN RAD5"/>
    <property type="match status" value="1"/>
</dbReference>
<evidence type="ECO:0000259" key="11">
    <source>
        <dbReference type="PROSITE" id="PS51194"/>
    </source>
</evidence>
<dbReference type="InterPro" id="IPR050628">
    <property type="entry name" value="SNF2_RAD54_helicase_TF"/>
</dbReference>
<evidence type="ECO:0000256" key="7">
    <source>
        <dbReference type="PROSITE-ProRule" id="PRU00175"/>
    </source>
</evidence>
<dbReference type="CDD" id="cd18008">
    <property type="entry name" value="DEXDc_SHPRH-like"/>
    <property type="match status" value="1"/>
</dbReference>
<evidence type="ECO:0000256" key="8">
    <source>
        <dbReference type="SAM" id="MobiDB-lite"/>
    </source>
</evidence>
<name>A0A9K3LWT7_9STRA</name>
<dbReference type="GO" id="GO:0008094">
    <property type="term" value="F:ATP-dependent activity, acting on DNA"/>
    <property type="evidence" value="ECO:0007669"/>
    <property type="project" value="TreeGrafter"/>
</dbReference>
<dbReference type="PROSITE" id="PS50089">
    <property type="entry name" value="ZF_RING_2"/>
    <property type="match status" value="1"/>
</dbReference>
<evidence type="ECO:0000256" key="6">
    <source>
        <dbReference type="ARBA" id="ARBA00022840"/>
    </source>
</evidence>
<feature type="compositionally biased region" description="Low complexity" evidence="8">
    <location>
        <begin position="93"/>
        <end position="111"/>
    </location>
</feature>
<dbReference type="InterPro" id="IPR014001">
    <property type="entry name" value="Helicase_ATP-bd"/>
</dbReference>
<proteinExistence type="predicted"/>
<sequence>MGKRDNSKNGGNSSSNSNNSGNIKSTSSSSIIEKLQMMRSFVGESSGFSESDLSTCLRQSGFMVEVAAERLMTGQFQPSKKAKTTTLSTGIPSNSSYTASSTDSASVATPSEKSTQTKRSTPSPPHKQDTSTPHSKSDAKQKATPTSTTATIHANTLSVPRKNNMKSSVLVTPRTATPDIKHAPWKSAAWMLCHRWVSDGTNLSRNGACQYQEELVVSNVAADTSASSVLRFRGTSMQGSFPKHLSVVLVPLLQTNVIQLEASALMEERDLNIGAHVPFSLTVWIKQPLEFFAIFDQTSSYNTTYSKQFFGKAAADTNSSTKNKARMTPAEAAFSLLEWAQHGQPMEDLIENYASNSNADSDLEDDEEVVQDESHDGVVEQEEEEMPEWAQTVINGRTDNLDDEMDTPWGLNVDLRPYQKQALNWMTQREAKPSDHWKSDQLQLLTELAQMAKGKSSREFPSPSKASVSISCDCGPVLVDQRSIAAPAVGTLSPSFFKNPNKDEQTFTSKDDTHPLWERRFLCNATKTQAISFFVQPLFRTATSIPPPAPSPCRGGILADSMGLGKTVMLLALVQACKNQVEVQNCDTTGHGTLVVTPLSLVLQWETEIETKTSLSHRVYYGDNRKQSFGFDDVDVVLTTYGSLQAEYQRLRHNRNDSSSKLLSKNWKRIILDECHYIKNPSTLAAKACGCLDAERRWCVSGTIIQNSLDDVYSLMKFLRHQPWCEHSFWKAAVTTAPDTAVALDRVKRVLTPIMIRRTKESIDKEGKPILTLPEINSKTVMVEFTPSERQFYEALYRKSFEVFHGFIRKGTASTSYFKIFSIIQRLRQTCSHVALTVKSRIDEEDWNSAFAKEDAASKPDRQPIDATEEPEDSIDRSFLESLLSKFRSMQRATSVGSGAENEESNLAYLTLMAHKLNSAVMSQSSELNEECPICLDTISLETAVVTPCLHVFCQKCLLETLTFSGDKSTKPNHFASMKGDCPSCAEQVLFKKLLRLSQDGGKFVPEFFQEDAGESRPKFVASAAPNSNGDLDARTTLQKAMNGSCSSKLEAILQELDMVWREEPGSKVLIFSQFLGFLDVMEREFASREISFARLDGKLSLKERMAVIQEFGSETAKSEGRKGSVLLISMKAGGVGLNLVSANTVFIADPWWNGAVEQQCIDRIHRIGQQAKEVRVRRFCVANSIEERILELQERKKNIASAALRDGGTSSHGEASRPSLEDFKLLFQEVKNNVMVKERQL</sequence>
<evidence type="ECO:0000256" key="2">
    <source>
        <dbReference type="ARBA" id="ARBA00022741"/>
    </source>
</evidence>
<reference evidence="12" key="1">
    <citation type="journal article" date="2021" name="Sci. Rep.">
        <title>Diploid genomic architecture of Nitzschia inconspicua, an elite biomass production diatom.</title>
        <authorList>
            <person name="Oliver A."/>
            <person name="Podell S."/>
            <person name="Pinowska A."/>
            <person name="Traller J.C."/>
            <person name="Smith S.R."/>
            <person name="McClure R."/>
            <person name="Beliaev A."/>
            <person name="Bohutskyi P."/>
            <person name="Hill E.A."/>
            <person name="Rabines A."/>
            <person name="Zheng H."/>
            <person name="Allen L.Z."/>
            <person name="Kuo A."/>
            <person name="Grigoriev I.V."/>
            <person name="Allen A.E."/>
            <person name="Hazlebeck D."/>
            <person name="Allen E.E."/>
        </authorList>
    </citation>
    <scope>NUCLEOTIDE SEQUENCE</scope>
    <source>
        <strain evidence="12">Hildebrandi</strain>
    </source>
</reference>
<dbReference type="InterPro" id="IPR001650">
    <property type="entry name" value="Helicase_C-like"/>
</dbReference>
<dbReference type="SMART" id="SM00487">
    <property type="entry name" value="DEXDc"/>
    <property type="match status" value="1"/>
</dbReference>
<protein>
    <submittedName>
        <fullName evidence="12">SNF2-related protein</fullName>
    </submittedName>
</protein>
<feature type="compositionally biased region" description="Polar residues" evidence="8">
    <location>
        <begin position="112"/>
        <end position="121"/>
    </location>
</feature>
<dbReference type="PROSITE" id="PS00518">
    <property type="entry name" value="ZF_RING_1"/>
    <property type="match status" value="1"/>
</dbReference>
<dbReference type="PROSITE" id="PS51192">
    <property type="entry name" value="HELICASE_ATP_BIND_1"/>
    <property type="match status" value="1"/>
</dbReference>
<dbReference type="Pfam" id="PF13923">
    <property type="entry name" value="zf-C3HC4_2"/>
    <property type="match status" value="1"/>
</dbReference>
<dbReference type="InterPro" id="IPR049730">
    <property type="entry name" value="SNF2/RAD54-like_C"/>
</dbReference>
<feature type="compositionally biased region" description="Low complexity" evidence="8">
    <location>
        <begin position="8"/>
        <end position="31"/>
    </location>
</feature>
<keyword evidence="13" id="KW-1185">Reference proteome</keyword>
<feature type="region of interest" description="Disordered" evidence="8">
    <location>
        <begin position="853"/>
        <end position="873"/>
    </location>
</feature>
<dbReference type="AlphaFoldDB" id="A0A9K3LWT7"/>
<dbReference type="Proteomes" id="UP000693970">
    <property type="component" value="Unassembled WGS sequence"/>
</dbReference>
<dbReference type="PANTHER" id="PTHR45626">
    <property type="entry name" value="TRANSCRIPTION TERMINATION FACTOR 2-RELATED"/>
    <property type="match status" value="1"/>
</dbReference>
<feature type="compositionally biased region" description="Polar residues" evidence="8">
    <location>
        <begin position="143"/>
        <end position="158"/>
    </location>
</feature>
<evidence type="ECO:0000256" key="5">
    <source>
        <dbReference type="ARBA" id="ARBA00022833"/>
    </source>
</evidence>
<dbReference type="GO" id="GO:0005524">
    <property type="term" value="F:ATP binding"/>
    <property type="evidence" value="ECO:0007669"/>
    <property type="project" value="UniProtKB-KW"/>
</dbReference>
<dbReference type="GO" id="GO:0008270">
    <property type="term" value="F:zinc ion binding"/>
    <property type="evidence" value="ECO:0007669"/>
    <property type="project" value="UniProtKB-KW"/>
</dbReference>
<keyword evidence="4" id="KW-0378">Hydrolase</keyword>
<dbReference type="EMBL" id="JAGRRH010000005">
    <property type="protein sequence ID" value="KAG7369905.1"/>
    <property type="molecule type" value="Genomic_DNA"/>
</dbReference>
<dbReference type="PROSITE" id="PS51194">
    <property type="entry name" value="HELICASE_CTER"/>
    <property type="match status" value="1"/>
</dbReference>
<keyword evidence="2" id="KW-0547">Nucleotide-binding</keyword>
<feature type="compositionally biased region" description="Basic and acidic residues" evidence="8">
    <location>
        <begin position="853"/>
        <end position="864"/>
    </location>
</feature>
<feature type="domain" description="Helicase ATP-binding" evidence="10">
    <location>
        <begin position="547"/>
        <end position="722"/>
    </location>
</feature>
<evidence type="ECO:0000256" key="1">
    <source>
        <dbReference type="ARBA" id="ARBA00022723"/>
    </source>
</evidence>
<feature type="region of interest" description="Disordered" evidence="8">
    <location>
        <begin position="77"/>
        <end position="165"/>
    </location>
</feature>
<keyword evidence="1" id="KW-0479">Metal-binding</keyword>
<keyword evidence="3 7" id="KW-0863">Zinc-finger</keyword>
<dbReference type="Pfam" id="PF00176">
    <property type="entry name" value="SNF2-rel_dom"/>
    <property type="match status" value="1"/>
</dbReference>
<evidence type="ECO:0000259" key="10">
    <source>
        <dbReference type="PROSITE" id="PS51192"/>
    </source>
</evidence>
<dbReference type="OrthoDB" id="46663at2759"/>
<dbReference type="InterPro" id="IPR000330">
    <property type="entry name" value="SNF2_N"/>
</dbReference>
<reference evidence="12" key="2">
    <citation type="submission" date="2021-04" db="EMBL/GenBank/DDBJ databases">
        <authorList>
            <person name="Podell S."/>
        </authorList>
    </citation>
    <scope>NUCLEOTIDE SEQUENCE</scope>
    <source>
        <strain evidence="12">Hildebrandi</strain>
    </source>
</reference>
<gene>
    <name evidence="12" type="ORF">IV203_027651</name>
</gene>
<evidence type="ECO:0000256" key="4">
    <source>
        <dbReference type="ARBA" id="ARBA00022801"/>
    </source>
</evidence>
<dbReference type="CDD" id="cd18793">
    <property type="entry name" value="SF2_C_SNF"/>
    <property type="match status" value="1"/>
</dbReference>
<feature type="compositionally biased region" description="Polar residues" evidence="8">
    <location>
        <begin position="77"/>
        <end position="92"/>
    </location>
</feature>
<dbReference type="SMART" id="SM00184">
    <property type="entry name" value="RING"/>
    <property type="match status" value="1"/>
</dbReference>
<keyword evidence="6" id="KW-0067">ATP-binding</keyword>
<dbReference type="GO" id="GO:0006281">
    <property type="term" value="P:DNA repair"/>
    <property type="evidence" value="ECO:0007669"/>
    <property type="project" value="TreeGrafter"/>
</dbReference>
<evidence type="ECO:0000313" key="12">
    <source>
        <dbReference type="EMBL" id="KAG7369905.1"/>
    </source>
</evidence>
<evidence type="ECO:0000256" key="3">
    <source>
        <dbReference type="ARBA" id="ARBA00022771"/>
    </source>
</evidence>
<dbReference type="InterPro" id="IPR017907">
    <property type="entry name" value="Znf_RING_CS"/>
</dbReference>
<dbReference type="GO" id="GO:0016787">
    <property type="term" value="F:hydrolase activity"/>
    <property type="evidence" value="ECO:0007669"/>
    <property type="project" value="UniProtKB-KW"/>
</dbReference>
<feature type="domain" description="Helicase C-terminal" evidence="11">
    <location>
        <begin position="1052"/>
        <end position="1232"/>
    </location>
</feature>
<accession>A0A9K3LWT7</accession>
<feature type="domain" description="RING-type" evidence="9">
    <location>
        <begin position="932"/>
        <end position="985"/>
    </location>
</feature>
<organism evidence="12 13">
    <name type="scientific">Nitzschia inconspicua</name>
    <dbReference type="NCBI Taxonomy" id="303405"/>
    <lineage>
        <taxon>Eukaryota</taxon>
        <taxon>Sar</taxon>
        <taxon>Stramenopiles</taxon>
        <taxon>Ochrophyta</taxon>
        <taxon>Bacillariophyta</taxon>
        <taxon>Bacillariophyceae</taxon>
        <taxon>Bacillariophycidae</taxon>
        <taxon>Bacillariales</taxon>
        <taxon>Bacillariaceae</taxon>
        <taxon>Nitzschia</taxon>
    </lineage>
</organism>
<comment type="caution">
    <text evidence="12">The sequence shown here is derived from an EMBL/GenBank/DDBJ whole genome shotgun (WGS) entry which is preliminary data.</text>
</comment>
<feature type="region of interest" description="Disordered" evidence="8">
    <location>
        <begin position="1"/>
        <end position="31"/>
    </location>
</feature>
<dbReference type="GO" id="GO:0005634">
    <property type="term" value="C:nucleus"/>
    <property type="evidence" value="ECO:0007669"/>
    <property type="project" value="TreeGrafter"/>
</dbReference>
<dbReference type="Pfam" id="PF00271">
    <property type="entry name" value="Helicase_C"/>
    <property type="match status" value="1"/>
</dbReference>